<name>A0A2S8F3X6_9BACT</name>
<feature type="transmembrane region" description="Helical" evidence="3">
    <location>
        <begin position="414"/>
        <end position="430"/>
    </location>
</feature>
<dbReference type="CDD" id="cd00077">
    <property type="entry name" value="HDc"/>
    <property type="match status" value="1"/>
</dbReference>
<dbReference type="InterPro" id="IPR011621">
    <property type="entry name" value="Metal-dep_PHydrolase_7TM_intra"/>
</dbReference>
<feature type="transmembrane region" description="Helical" evidence="3">
    <location>
        <begin position="335"/>
        <end position="358"/>
    </location>
</feature>
<sequence>MPPHIKSKTRSDHVSSIVLKPGAVRRLIQQLQRPENAAMVALTVSAAVVLWASSVSWLPPFPFREDFVPPRDVVSRVDFAVPDPAGDQRARDAAAANARTVYENDPRPLEQMRGTLQSALNGIVSAKDYTPDVAEDWEQFLKAPAAPDETLPETEKRRLYDKFRTFYSKEGKLTALEQGVAAALSSFTKNGLMDTSAQAENKGNKAEVIVYPKGEPDSRRTVSISDLLIAQARNTLKKNLEIELSQLQEEESNAEVIDPIYYWLSSKLPGTLSKNEIATTNERQASIDKVPPVMRHIPSGEALAKGGVPLEGESLKLLQSEHQAYCDSLPLSKRVWRSMAIIGMFVALATLSGVYLAFKAPQVLMSVHNFLMFLSPVVGAVLISYWIDNAWRAELVPLMALGMLLAIVYRQELALLVSACAMLAVVFLVGEGLATYVTIAAATATAILMTVQIRSRTKLIFVGVWAGVAAFATQVGVGVVVGQPLGLRLVEIAAWQAGWAIVTGFLLTGLLPFIEKTYGVLTDISLLELGDAAHPLLQELVRRAPGTYNHSINVASIAEAAADAIGANGLLARVGAYFHDIGKMMKPEYFIENQSGDGNRHASLLPAMSTLIIIAHVKDGADLARKHKLPRAIIDFIEQHHGTTLVEYFYREASRRNEKDPSSTEEVDESSYRYPGPKPQSKEAGVMMIADMIESASRTLVDPTPARIENLVEELTMKRLLDGQFDESGLTLSELRKIQDSVTKSLTAVYHGRVKYPSQQRA</sequence>
<dbReference type="PANTHER" id="PTHR36442">
    <property type="entry name" value="CYCLIC-DI-AMP PHOSPHODIESTERASE PGPH"/>
    <property type="match status" value="1"/>
</dbReference>
<evidence type="ECO:0000256" key="1">
    <source>
        <dbReference type="SAM" id="Coils"/>
    </source>
</evidence>
<dbReference type="Proteomes" id="UP000239388">
    <property type="component" value="Unassembled WGS sequence"/>
</dbReference>
<keyword evidence="3" id="KW-1133">Transmembrane helix</keyword>
<feature type="transmembrane region" description="Helical" evidence="3">
    <location>
        <begin position="393"/>
        <end position="409"/>
    </location>
</feature>
<dbReference type="PANTHER" id="PTHR36442:SF1">
    <property type="entry name" value="CYCLIC-DI-AMP PHOSPHODIESTERASE PGPH"/>
    <property type="match status" value="1"/>
</dbReference>
<evidence type="ECO:0000256" key="3">
    <source>
        <dbReference type="SAM" id="Phobius"/>
    </source>
</evidence>
<feature type="transmembrane region" description="Helical" evidence="3">
    <location>
        <begin position="36"/>
        <end position="58"/>
    </location>
</feature>
<dbReference type="InterPro" id="IPR006674">
    <property type="entry name" value="HD_domain"/>
</dbReference>
<dbReference type="EMBL" id="PUIB01000029">
    <property type="protein sequence ID" value="PQO26876.1"/>
    <property type="molecule type" value="Genomic_DNA"/>
</dbReference>
<feature type="coiled-coil region" evidence="1">
    <location>
        <begin position="230"/>
        <end position="257"/>
    </location>
</feature>
<dbReference type="NCBIfam" id="TIGR00277">
    <property type="entry name" value="HDIG"/>
    <property type="match status" value="1"/>
</dbReference>
<keyword evidence="5" id="KW-0378">Hydrolase</keyword>
<feature type="transmembrane region" description="Helical" evidence="3">
    <location>
        <begin position="370"/>
        <end position="387"/>
    </location>
</feature>
<evidence type="ECO:0000256" key="2">
    <source>
        <dbReference type="SAM" id="MobiDB-lite"/>
    </source>
</evidence>
<feature type="transmembrane region" description="Helical" evidence="3">
    <location>
        <begin position="436"/>
        <end position="453"/>
    </location>
</feature>
<dbReference type="Pfam" id="PF07698">
    <property type="entry name" value="7TM-7TMR_HD"/>
    <property type="match status" value="1"/>
</dbReference>
<reference evidence="5 6" key="1">
    <citation type="submission" date="2018-02" db="EMBL/GenBank/DDBJ databases">
        <title>Comparative genomes isolates from brazilian mangrove.</title>
        <authorList>
            <person name="Araujo J.E."/>
            <person name="Taketani R.G."/>
            <person name="Silva M.C.P."/>
            <person name="Loureco M.V."/>
            <person name="Andreote F.D."/>
        </authorList>
    </citation>
    <scope>NUCLEOTIDE SEQUENCE [LARGE SCALE GENOMIC DNA]</scope>
    <source>
        <strain evidence="5 6">NAP PRIS-MGV</strain>
    </source>
</reference>
<proteinExistence type="predicted"/>
<feature type="region of interest" description="Disordered" evidence="2">
    <location>
        <begin position="653"/>
        <end position="681"/>
    </location>
</feature>
<dbReference type="SMART" id="SM00471">
    <property type="entry name" value="HDc"/>
    <property type="match status" value="1"/>
</dbReference>
<dbReference type="Pfam" id="PF07697">
    <property type="entry name" value="7TMR-HDED"/>
    <property type="match status" value="1"/>
</dbReference>
<keyword evidence="1" id="KW-0175">Coiled coil</keyword>
<accession>A0A2S8F3X6</accession>
<organism evidence="5 6">
    <name type="scientific">Blastopirellula marina</name>
    <dbReference type="NCBI Taxonomy" id="124"/>
    <lineage>
        <taxon>Bacteria</taxon>
        <taxon>Pseudomonadati</taxon>
        <taxon>Planctomycetota</taxon>
        <taxon>Planctomycetia</taxon>
        <taxon>Pirellulales</taxon>
        <taxon>Pirellulaceae</taxon>
        <taxon>Blastopirellula</taxon>
    </lineage>
</organism>
<dbReference type="SUPFAM" id="SSF109604">
    <property type="entry name" value="HD-domain/PDEase-like"/>
    <property type="match status" value="1"/>
</dbReference>
<feature type="transmembrane region" description="Helical" evidence="3">
    <location>
        <begin position="493"/>
        <end position="514"/>
    </location>
</feature>
<dbReference type="Gene3D" id="1.10.3210.10">
    <property type="entry name" value="Hypothetical protein af1432"/>
    <property type="match status" value="1"/>
</dbReference>
<dbReference type="InterPro" id="IPR011624">
    <property type="entry name" value="Metal-dep_PHydrolase_7TM_extra"/>
</dbReference>
<evidence type="ECO:0000313" key="5">
    <source>
        <dbReference type="EMBL" id="PQO26876.1"/>
    </source>
</evidence>
<dbReference type="GO" id="GO:0016787">
    <property type="term" value="F:hydrolase activity"/>
    <property type="evidence" value="ECO:0007669"/>
    <property type="project" value="UniProtKB-KW"/>
</dbReference>
<evidence type="ECO:0000259" key="4">
    <source>
        <dbReference type="SMART" id="SM00471"/>
    </source>
</evidence>
<keyword evidence="3" id="KW-0472">Membrane</keyword>
<keyword evidence="3" id="KW-0812">Transmembrane</keyword>
<comment type="caution">
    <text evidence="5">The sequence shown here is derived from an EMBL/GenBank/DDBJ whole genome shotgun (WGS) entry which is preliminary data.</text>
</comment>
<dbReference type="InterPro" id="IPR006675">
    <property type="entry name" value="HDIG_dom"/>
</dbReference>
<protein>
    <submittedName>
        <fullName evidence="5">Metal-dependent phosphohydrolase</fullName>
    </submittedName>
</protein>
<dbReference type="InterPro" id="IPR052722">
    <property type="entry name" value="PgpH_phosphodiesterase"/>
</dbReference>
<dbReference type="AlphaFoldDB" id="A0A2S8F3X6"/>
<dbReference type="RefSeq" id="WP_105359988.1">
    <property type="nucleotide sequence ID" value="NZ_PUIB01000029.1"/>
</dbReference>
<evidence type="ECO:0000313" key="6">
    <source>
        <dbReference type="Proteomes" id="UP000239388"/>
    </source>
</evidence>
<dbReference type="InterPro" id="IPR003607">
    <property type="entry name" value="HD/PDEase_dom"/>
</dbReference>
<feature type="compositionally biased region" description="Basic and acidic residues" evidence="2">
    <location>
        <begin position="653"/>
        <end position="662"/>
    </location>
</feature>
<feature type="transmembrane region" description="Helical" evidence="3">
    <location>
        <begin position="460"/>
        <end position="481"/>
    </location>
</feature>
<dbReference type="Pfam" id="PF01966">
    <property type="entry name" value="HD"/>
    <property type="match status" value="1"/>
</dbReference>
<gene>
    <name evidence="5" type="ORF">C5Y98_29330</name>
</gene>
<dbReference type="OrthoDB" id="9806952at2"/>
<feature type="domain" description="HD/PDEase" evidence="4">
    <location>
        <begin position="543"/>
        <end position="705"/>
    </location>
</feature>